<dbReference type="PANTHER" id="PTHR45138">
    <property type="entry name" value="REGULATORY COMPONENTS OF SENSORY TRANSDUCTION SYSTEM"/>
    <property type="match status" value="1"/>
</dbReference>
<accession>A0ABQ6DZH7</accession>
<dbReference type="RefSeq" id="WP_284203605.1">
    <property type="nucleotide sequence ID" value="NZ_BSPQ01000004.1"/>
</dbReference>
<dbReference type="Gene3D" id="3.30.70.270">
    <property type="match status" value="2"/>
</dbReference>
<dbReference type="Proteomes" id="UP001157353">
    <property type="component" value="Unassembled WGS sequence"/>
</dbReference>
<protein>
    <recommendedName>
        <fullName evidence="1">diguanylate cyclase</fullName>
        <ecNumber evidence="1">2.7.7.65</ecNumber>
    </recommendedName>
</protein>
<feature type="domain" description="GGDEF" evidence="3">
    <location>
        <begin position="254"/>
        <end position="390"/>
    </location>
</feature>
<dbReference type="CDD" id="cd01949">
    <property type="entry name" value="GGDEF"/>
    <property type="match status" value="1"/>
</dbReference>
<dbReference type="EC" id="2.7.7.65" evidence="1"/>
<evidence type="ECO:0000256" key="2">
    <source>
        <dbReference type="ARBA" id="ARBA00034247"/>
    </source>
</evidence>
<dbReference type="PANTHER" id="PTHR45138:SF9">
    <property type="entry name" value="DIGUANYLATE CYCLASE DGCM-RELATED"/>
    <property type="match status" value="1"/>
</dbReference>
<organism evidence="4 5">
    <name type="scientific">Psychromonas marina</name>
    <dbReference type="NCBI Taxonomy" id="88364"/>
    <lineage>
        <taxon>Bacteria</taxon>
        <taxon>Pseudomonadati</taxon>
        <taxon>Pseudomonadota</taxon>
        <taxon>Gammaproteobacteria</taxon>
        <taxon>Alteromonadales</taxon>
        <taxon>Psychromonadaceae</taxon>
        <taxon>Psychromonas</taxon>
    </lineage>
</organism>
<dbReference type="PROSITE" id="PS50887">
    <property type="entry name" value="GGDEF"/>
    <property type="match status" value="2"/>
</dbReference>
<feature type="domain" description="GGDEF" evidence="3">
    <location>
        <begin position="76"/>
        <end position="210"/>
    </location>
</feature>
<evidence type="ECO:0000313" key="4">
    <source>
        <dbReference type="EMBL" id="GLS90477.1"/>
    </source>
</evidence>
<proteinExistence type="predicted"/>
<keyword evidence="5" id="KW-1185">Reference proteome</keyword>
<dbReference type="InterPro" id="IPR043128">
    <property type="entry name" value="Rev_trsase/Diguanyl_cyclase"/>
</dbReference>
<gene>
    <name evidence="4" type="ORF">GCM10007916_15440</name>
</gene>
<reference evidence="5" key="1">
    <citation type="journal article" date="2019" name="Int. J. Syst. Evol. Microbiol.">
        <title>The Global Catalogue of Microorganisms (GCM) 10K type strain sequencing project: providing services to taxonomists for standard genome sequencing and annotation.</title>
        <authorList>
            <consortium name="The Broad Institute Genomics Platform"/>
            <consortium name="The Broad Institute Genome Sequencing Center for Infectious Disease"/>
            <person name="Wu L."/>
            <person name="Ma J."/>
        </authorList>
    </citation>
    <scope>NUCLEOTIDE SEQUENCE [LARGE SCALE GENOMIC DNA]</scope>
    <source>
        <strain evidence="5">NBRC 103166</strain>
    </source>
</reference>
<evidence type="ECO:0000256" key="1">
    <source>
        <dbReference type="ARBA" id="ARBA00012528"/>
    </source>
</evidence>
<evidence type="ECO:0000313" key="5">
    <source>
        <dbReference type="Proteomes" id="UP001157353"/>
    </source>
</evidence>
<dbReference type="InterPro" id="IPR000160">
    <property type="entry name" value="GGDEF_dom"/>
</dbReference>
<dbReference type="SUPFAM" id="SSF55073">
    <property type="entry name" value="Nucleotide cyclase"/>
    <property type="match status" value="2"/>
</dbReference>
<dbReference type="InterPro" id="IPR029787">
    <property type="entry name" value="Nucleotide_cyclase"/>
</dbReference>
<dbReference type="NCBIfam" id="TIGR00254">
    <property type="entry name" value="GGDEF"/>
    <property type="match status" value="2"/>
</dbReference>
<evidence type="ECO:0000259" key="3">
    <source>
        <dbReference type="PROSITE" id="PS50887"/>
    </source>
</evidence>
<comment type="caution">
    <text evidence="4">The sequence shown here is derived from an EMBL/GenBank/DDBJ whole genome shotgun (WGS) entry which is preliminary data.</text>
</comment>
<dbReference type="EMBL" id="BSPQ01000004">
    <property type="protein sequence ID" value="GLS90477.1"/>
    <property type="molecule type" value="Genomic_DNA"/>
</dbReference>
<dbReference type="Pfam" id="PF00990">
    <property type="entry name" value="GGDEF"/>
    <property type="match status" value="2"/>
</dbReference>
<sequence>MSKYIQTEDKADSDAFTFDLDGEEGKAVVDIAEYRHSEQAESSGFEKVMSQMNIADRSAFDKKYEQLWLDASMDGSSLSVLLCEIDAFKSYIDNYGQQGASFMLLVVGLALKNICDKHGCFLAHYQKEEFGILLKGKDEEAALNIAEALRSAVEASQTEHKFSNISRVVTLSIGVSSIYPNSMSMLIEKANNTLHQARLSGRNQVSVDLPPQHESASSEVSNFKQFLLDMQITDQASLKVNFSALWQECQAEEELLSMIICGFDFLNPYIEHYGKQSSEDALLIVACALQQTCEKHGGFVYYLDDGNFIVLLKGGNATRALKIAEQMHQFIAESATEHKASEVSDAVTVSIGLSSIFPSELTTMALLRDEAKKAFHGAIKAGRNQTNVSF</sequence>
<dbReference type="SMART" id="SM00267">
    <property type="entry name" value="GGDEF"/>
    <property type="match status" value="2"/>
</dbReference>
<comment type="catalytic activity">
    <reaction evidence="2">
        <text>2 GTP = 3',3'-c-di-GMP + 2 diphosphate</text>
        <dbReference type="Rhea" id="RHEA:24898"/>
        <dbReference type="ChEBI" id="CHEBI:33019"/>
        <dbReference type="ChEBI" id="CHEBI:37565"/>
        <dbReference type="ChEBI" id="CHEBI:58805"/>
        <dbReference type="EC" id="2.7.7.65"/>
    </reaction>
</comment>
<name>A0ABQ6DZH7_9GAMM</name>
<dbReference type="InterPro" id="IPR050469">
    <property type="entry name" value="Diguanylate_Cyclase"/>
</dbReference>